<evidence type="ECO:0000313" key="4">
    <source>
        <dbReference type="Proteomes" id="UP000645217"/>
    </source>
</evidence>
<dbReference type="Pfam" id="PF01408">
    <property type="entry name" value="GFO_IDH_MocA"/>
    <property type="match status" value="1"/>
</dbReference>
<dbReference type="InterPro" id="IPR052515">
    <property type="entry name" value="Gfo/Idh/MocA_Oxidoreductase"/>
</dbReference>
<organism evidence="3 4">
    <name type="scientific">Sphaerisporangium melleum</name>
    <dbReference type="NCBI Taxonomy" id="321316"/>
    <lineage>
        <taxon>Bacteria</taxon>
        <taxon>Bacillati</taxon>
        <taxon>Actinomycetota</taxon>
        <taxon>Actinomycetes</taxon>
        <taxon>Streptosporangiales</taxon>
        <taxon>Streptosporangiaceae</taxon>
        <taxon>Sphaerisporangium</taxon>
    </lineage>
</organism>
<dbReference type="RefSeq" id="WP_189167339.1">
    <property type="nucleotide sequence ID" value="NZ_BMNT01000058.1"/>
</dbReference>
<dbReference type="Gene3D" id="3.40.50.720">
    <property type="entry name" value="NAD(P)-binding Rossmann-like Domain"/>
    <property type="match status" value="1"/>
</dbReference>
<protein>
    <submittedName>
        <fullName evidence="3">Oxidoreductase</fullName>
    </submittedName>
</protein>
<evidence type="ECO:0000259" key="1">
    <source>
        <dbReference type="Pfam" id="PF01408"/>
    </source>
</evidence>
<feature type="domain" description="GFO/IDH/MocA-like oxidoreductase" evidence="2">
    <location>
        <begin position="138"/>
        <end position="257"/>
    </location>
</feature>
<dbReference type="InterPro" id="IPR036291">
    <property type="entry name" value="NAD(P)-bd_dom_sf"/>
</dbReference>
<name>A0A917RPN0_9ACTN</name>
<proteinExistence type="predicted"/>
<dbReference type="PANTHER" id="PTHR43249">
    <property type="entry name" value="UDP-N-ACETYL-2-AMINO-2-DEOXY-D-GLUCURONATE OXIDASE"/>
    <property type="match status" value="1"/>
</dbReference>
<gene>
    <name evidence="3" type="ORF">GCM10007964_69590</name>
</gene>
<dbReference type="AlphaFoldDB" id="A0A917RPN0"/>
<dbReference type="Gene3D" id="3.30.360.10">
    <property type="entry name" value="Dihydrodipicolinate Reductase, domain 2"/>
    <property type="match status" value="1"/>
</dbReference>
<reference evidence="3" key="2">
    <citation type="submission" date="2020-09" db="EMBL/GenBank/DDBJ databases">
        <authorList>
            <person name="Sun Q."/>
            <person name="Ohkuma M."/>
        </authorList>
    </citation>
    <scope>NUCLEOTIDE SEQUENCE</scope>
    <source>
        <strain evidence="3">JCM 13064</strain>
    </source>
</reference>
<sequence length="373" mass="40088">MTNRRPVRVAIVGTGGIAEAAHVPALVAQGDRVRIVAACDVDPARVKSFCDAHAISGVYTDLGALLEEARPDLVHLCTPPGLHAQQARRCLLAGAWVWTEKPPCLSLAEYDLITEAEQTSGAYASVVFQHRFGAAGRHAAGLIASGELGRPLVAHCATTWYRPPAYFDVPWRGSWESEGGGPTMGHGIHQMDLLLALLGDWSEVTAMAARLDRDVQTEDVSVAAVRFDGGALATIVNSVLSPREESHIRIDLTEATVEVRHLYGYGNGDWTYTPAPHVTDPARLAGWAAPRGDQPSSHAAQLAALLDAYDRGERPQVSGPDGRRTLELVTAIYRSAFTRTTVARTDLTADDPFYHRLHGDTGGWAPPAPSESE</sequence>
<comment type="caution">
    <text evidence="3">The sequence shown here is derived from an EMBL/GenBank/DDBJ whole genome shotgun (WGS) entry which is preliminary data.</text>
</comment>
<reference evidence="3" key="1">
    <citation type="journal article" date="2014" name="Int. J. Syst. Evol. Microbiol.">
        <title>Complete genome sequence of Corynebacterium casei LMG S-19264T (=DSM 44701T), isolated from a smear-ripened cheese.</title>
        <authorList>
            <consortium name="US DOE Joint Genome Institute (JGI-PGF)"/>
            <person name="Walter F."/>
            <person name="Albersmeier A."/>
            <person name="Kalinowski J."/>
            <person name="Ruckert C."/>
        </authorList>
    </citation>
    <scope>NUCLEOTIDE SEQUENCE</scope>
    <source>
        <strain evidence="3">JCM 13064</strain>
    </source>
</reference>
<keyword evidence="4" id="KW-1185">Reference proteome</keyword>
<evidence type="ECO:0000313" key="3">
    <source>
        <dbReference type="EMBL" id="GGL17669.1"/>
    </source>
</evidence>
<dbReference type="EMBL" id="BMNT01000058">
    <property type="protein sequence ID" value="GGL17669.1"/>
    <property type="molecule type" value="Genomic_DNA"/>
</dbReference>
<dbReference type="Proteomes" id="UP000645217">
    <property type="component" value="Unassembled WGS sequence"/>
</dbReference>
<dbReference type="SUPFAM" id="SSF55347">
    <property type="entry name" value="Glyceraldehyde-3-phosphate dehydrogenase-like, C-terminal domain"/>
    <property type="match status" value="1"/>
</dbReference>
<dbReference type="Pfam" id="PF22725">
    <property type="entry name" value="GFO_IDH_MocA_C3"/>
    <property type="match status" value="1"/>
</dbReference>
<accession>A0A917RPN0</accession>
<dbReference type="InterPro" id="IPR055170">
    <property type="entry name" value="GFO_IDH_MocA-like_dom"/>
</dbReference>
<dbReference type="PANTHER" id="PTHR43249:SF1">
    <property type="entry name" value="D-GLUCOSIDE 3-DEHYDROGENASE"/>
    <property type="match status" value="1"/>
</dbReference>
<dbReference type="GO" id="GO:0000166">
    <property type="term" value="F:nucleotide binding"/>
    <property type="evidence" value="ECO:0007669"/>
    <property type="project" value="InterPro"/>
</dbReference>
<feature type="domain" description="Gfo/Idh/MocA-like oxidoreductase N-terminal" evidence="1">
    <location>
        <begin position="7"/>
        <end position="126"/>
    </location>
</feature>
<evidence type="ECO:0000259" key="2">
    <source>
        <dbReference type="Pfam" id="PF22725"/>
    </source>
</evidence>
<dbReference type="SUPFAM" id="SSF51735">
    <property type="entry name" value="NAD(P)-binding Rossmann-fold domains"/>
    <property type="match status" value="1"/>
</dbReference>
<dbReference type="InterPro" id="IPR000683">
    <property type="entry name" value="Gfo/Idh/MocA-like_OxRdtase_N"/>
</dbReference>